<evidence type="ECO:0000256" key="7">
    <source>
        <dbReference type="RuleBase" id="RU363032"/>
    </source>
</evidence>
<dbReference type="AlphaFoldDB" id="A0A917CR91"/>
<dbReference type="InterPro" id="IPR000515">
    <property type="entry name" value="MetI-like"/>
</dbReference>
<sequence length="294" mass="33532">MAKAIKRSKWPEYLVFIGPAMFFFTLIVIIPFLMSMYYSLTDWNGVSSKATFIGLDNFKKIFMDDDLFRKDFWFTIRFTVVSVLLTNLIGFGLAMLLTRKMKLRNVYRTVFFLPNVIGGLLLGFIWQFIFVKGFATVGELTGIGFFQLPWLGDAATAFWGLVIVQCWQFAGYVMVIYIAALINVPKELIEAAHIDGASKWVMLKQITVPLIMPAFTVCFFLSISWCFKVFDLNLSLTKGGPFNSTESVALNIYYEAFRNNRYGLGTAKAFIFFVIVALVTVLQVMYTKKKEVQA</sequence>
<keyword evidence="2 7" id="KW-0813">Transport</keyword>
<evidence type="ECO:0000313" key="10">
    <source>
        <dbReference type="Proteomes" id="UP000644756"/>
    </source>
</evidence>
<dbReference type="Proteomes" id="UP000644756">
    <property type="component" value="Unassembled WGS sequence"/>
</dbReference>
<keyword evidence="5 7" id="KW-1133">Transmembrane helix</keyword>
<comment type="similarity">
    <text evidence="7">Belongs to the binding-protein-dependent transport system permease family.</text>
</comment>
<keyword evidence="4 7" id="KW-0812">Transmembrane</keyword>
<evidence type="ECO:0000256" key="4">
    <source>
        <dbReference type="ARBA" id="ARBA00022692"/>
    </source>
</evidence>
<dbReference type="PROSITE" id="PS50928">
    <property type="entry name" value="ABC_TM1"/>
    <property type="match status" value="1"/>
</dbReference>
<evidence type="ECO:0000259" key="8">
    <source>
        <dbReference type="PROSITE" id="PS50928"/>
    </source>
</evidence>
<dbReference type="SUPFAM" id="SSF161098">
    <property type="entry name" value="MetI-like"/>
    <property type="match status" value="1"/>
</dbReference>
<proteinExistence type="inferred from homology"/>
<evidence type="ECO:0000256" key="3">
    <source>
        <dbReference type="ARBA" id="ARBA00022475"/>
    </source>
</evidence>
<keyword evidence="3" id="KW-1003">Cell membrane</keyword>
<dbReference type="PANTHER" id="PTHR30193">
    <property type="entry name" value="ABC TRANSPORTER PERMEASE PROTEIN"/>
    <property type="match status" value="1"/>
</dbReference>
<dbReference type="Gene3D" id="1.10.3720.10">
    <property type="entry name" value="MetI-like"/>
    <property type="match status" value="1"/>
</dbReference>
<evidence type="ECO:0000256" key="6">
    <source>
        <dbReference type="ARBA" id="ARBA00023136"/>
    </source>
</evidence>
<feature type="transmembrane region" description="Helical" evidence="7">
    <location>
        <begin position="109"/>
        <end position="129"/>
    </location>
</feature>
<reference evidence="9" key="1">
    <citation type="journal article" date="2014" name="Int. J. Syst. Evol. Microbiol.">
        <title>Complete genome sequence of Corynebacterium casei LMG S-19264T (=DSM 44701T), isolated from a smear-ripened cheese.</title>
        <authorList>
            <consortium name="US DOE Joint Genome Institute (JGI-PGF)"/>
            <person name="Walter F."/>
            <person name="Albersmeier A."/>
            <person name="Kalinowski J."/>
            <person name="Ruckert C."/>
        </authorList>
    </citation>
    <scope>NUCLEOTIDE SEQUENCE</scope>
    <source>
        <strain evidence="9">CGMCC 1.12987</strain>
    </source>
</reference>
<comment type="subcellular location">
    <subcellularLocation>
        <location evidence="1 7">Cell membrane</location>
        <topology evidence="1 7">Multi-pass membrane protein</topology>
    </subcellularLocation>
</comment>
<feature type="transmembrane region" description="Helical" evidence="7">
    <location>
        <begin position="269"/>
        <end position="286"/>
    </location>
</feature>
<name>A0A917CR91_9BACL</name>
<dbReference type="RefSeq" id="WP_188529893.1">
    <property type="nucleotide sequence ID" value="NZ_BMGR01000003.1"/>
</dbReference>
<protein>
    <submittedName>
        <fullName evidence="9">ABC transporter permease</fullName>
    </submittedName>
</protein>
<keyword evidence="10" id="KW-1185">Reference proteome</keyword>
<dbReference type="EMBL" id="BMGR01000003">
    <property type="protein sequence ID" value="GGF96227.1"/>
    <property type="molecule type" value="Genomic_DNA"/>
</dbReference>
<dbReference type="PANTHER" id="PTHR30193:SF41">
    <property type="entry name" value="DIACETYLCHITOBIOSE UPTAKE SYSTEM PERMEASE PROTEIN NGCF"/>
    <property type="match status" value="1"/>
</dbReference>
<dbReference type="InterPro" id="IPR051393">
    <property type="entry name" value="ABC_transporter_permease"/>
</dbReference>
<evidence type="ECO:0000313" key="9">
    <source>
        <dbReference type="EMBL" id="GGF96227.1"/>
    </source>
</evidence>
<feature type="domain" description="ABC transmembrane type-1" evidence="8">
    <location>
        <begin position="72"/>
        <end position="283"/>
    </location>
</feature>
<dbReference type="InterPro" id="IPR035906">
    <property type="entry name" value="MetI-like_sf"/>
</dbReference>
<evidence type="ECO:0000256" key="2">
    <source>
        <dbReference type="ARBA" id="ARBA00022448"/>
    </source>
</evidence>
<keyword evidence="6 7" id="KW-0472">Membrane</keyword>
<accession>A0A917CR91</accession>
<feature type="transmembrane region" description="Helical" evidence="7">
    <location>
        <begin position="206"/>
        <end position="230"/>
    </location>
</feature>
<dbReference type="GO" id="GO:0005886">
    <property type="term" value="C:plasma membrane"/>
    <property type="evidence" value="ECO:0007669"/>
    <property type="project" value="UniProtKB-SubCell"/>
</dbReference>
<feature type="transmembrane region" description="Helical" evidence="7">
    <location>
        <begin position="157"/>
        <end position="185"/>
    </location>
</feature>
<dbReference type="Pfam" id="PF00528">
    <property type="entry name" value="BPD_transp_1"/>
    <property type="match status" value="1"/>
</dbReference>
<dbReference type="CDD" id="cd06261">
    <property type="entry name" value="TM_PBP2"/>
    <property type="match status" value="1"/>
</dbReference>
<reference evidence="9" key="2">
    <citation type="submission" date="2020-09" db="EMBL/GenBank/DDBJ databases">
        <authorList>
            <person name="Sun Q."/>
            <person name="Zhou Y."/>
        </authorList>
    </citation>
    <scope>NUCLEOTIDE SEQUENCE</scope>
    <source>
        <strain evidence="9">CGMCC 1.12987</strain>
    </source>
</reference>
<feature type="transmembrane region" description="Helical" evidence="7">
    <location>
        <begin position="72"/>
        <end position="97"/>
    </location>
</feature>
<evidence type="ECO:0000256" key="5">
    <source>
        <dbReference type="ARBA" id="ARBA00022989"/>
    </source>
</evidence>
<feature type="transmembrane region" description="Helical" evidence="7">
    <location>
        <begin position="12"/>
        <end position="38"/>
    </location>
</feature>
<gene>
    <name evidence="9" type="ORF">GCM10010916_11820</name>
</gene>
<evidence type="ECO:0000256" key="1">
    <source>
        <dbReference type="ARBA" id="ARBA00004651"/>
    </source>
</evidence>
<comment type="caution">
    <text evidence="9">The sequence shown here is derived from an EMBL/GenBank/DDBJ whole genome shotgun (WGS) entry which is preliminary data.</text>
</comment>
<dbReference type="GO" id="GO:0055085">
    <property type="term" value="P:transmembrane transport"/>
    <property type="evidence" value="ECO:0007669"/>
    <property type="project" value="InterPro"/>
</dbReference>
<organism evidence="9 10">
    <name type="scientific">Paenibacillus abyssi</name>
    <dbReference type="NCBI Taxonomy" id="1340531"/>
    <lineage>
        <taxon>Bacteria</taxon>
        <taxon>Bacillati</taxon>
        <taxon>Bacillota</taxon>
        <taxon>Bacilli</taxon>
        <taxon>Bacillales</taxon>
        <taxon>Paenibacillaceae</taxon>
        <taxon>Paenibacillus</taxon>
    </lineage>
</organism>